<feature type="region of interest" description="Disordered" evidence="1">
    <location>
        <begin position="1"/>
        <end position="21"/>
    </location>
</feature>
<evidence type="ECO:0000313" key="3">
    <source>
        <dbReference type="Proteomes" id="UP001141259"/>
    </source>
</evidence>
<gene>
    <name evidence="2" type="ORF">NZH93_14475</name>
</gene>
<dbReference type="AlphaFoldDB" id="A0A9X3A015"/>
<dbReference type="EMBL" id="JANYMP010000005">
    <property type="protein sequence ID" value="MCS7478064.1"/>
    <property type="molecule type" value="Genomic_DNA"/>
</dbReference>
<proteinExistence type="predicted"/>
<sequence length="79" mass="7613">MAEPGVVTSGRTPVGGCTPVDSDGVRFGLEETGGTVLDAPPGAPTGALEMLPLPAGAFGASNAPLAAPGAVNLLLRSVD</sequence>
<dbReference type="RefSeq" id="WP_259623564.1">
    <property type="nucleotide sequence ID" value="NZ_JANYMP010000005.1"/>
</dbReference>
<keyword evidence="3" id="KW-1185">Reference proteome</keyword>
<accession>A0A9X3A015</accession>
<protein>
    <submittedName>
        <fullName evidence="2">Uncharacterized protein</fullName>
    </submittedName>
</protein>
<name>A0A9X3A015_9PSEU</name>
<evidence type="ECO:0000256" key="1">
    <source>
        <dbReference type="SAM" id="MobiDB-lite"/>
    </source>
</evidence>
<evidence type="ECO:0000313" key="2">
    <source>
        <dbReference type="EMBL" id="MCS7478064.1"/>
    </source>
</evidence>
<organism evidence="2 3">
    <name type="scientific">Umezawaea endophytica</name>
    <dbReference type="NCBI Taxonomy" id="1654476"/>
    <lineage>
        <taxon>Bacteria</taxon>
        <taxon>Bacillati</taxon>
        <taxon>Actinomycetota</taxon>
        <taxon>Actinomycetes</taxon>
        <taxon>Pseudonocardiales</taxon>
        <taxon>Pseudonocardiaceae</taxon>
        <taxon>Umezawaea</taxon>
    </lineage>
</organism>
<reference evidence="2" key="1">
    <citation type="submission" date="2022-08" db="EMBL/GenBank/DDBJ databases">
        <authorList>
            <person name="Tistechok S."/>
            <person name="Samborskyy M."/>
            <person name="Roman I."/>
        </authorList>
    </citation>
    <scope>NUCLEOTIDE SEQUENCE</scope>
    <source>
        <strain evidence="2">DSM 103496</strain>
    </source>
</reference>
<comment type="caution">
    <text evidence="2">The sequence shown here is derived from an EMBL/GenBank/DDBJ whole genome shotgun (WGS) entry which is preliminary data.</text>
</comment>
<dbReference type="Proteomes" id="UP001141259">
    <property type="component" value="Unassembled WGS sequence"/>
</dbReference>